<evidence type="ECO:0000256" key="3">
    <source>
        <dbReference type="ARBA" id="ARBA00022448"/>
    </source>
</evidence>
<dbReference type="Proteomes" id="UP000033035">
    <property type="component" value="Unassembled WGS sequence"/>
</dbReference>
<dbReference type="PANTHER" id="PTHR33446:SF2">
    <property type="entry name" value="PROTEIN TONB"/>
    <property type="match status" value="1"/>
</dbReference>
<dbReference type="NCBIfam" id="TIGR01352">
    <property type="entry name" value="tonB_Cterm"/>
    <property type="match status" value="1"/>
</dbReference>
<keyword evidence="10" id="KW-0732">Signal</keyword>
<dbReference type="GO" id="GO:0055085">
    <property type="term" value="P:transmembrane transport"/>
    <property type="evidence" value="ECO:0007669"/>
    <property type="project" value="InterPro"/>
</dbReference>
<evidence type="ECO:0000256" key="2">
    <source>
        <dbReference type="ARBA" id="ARBA00006555"/>
    </source>
</evidence>
<keyword evidence="4" id="KW-1003">Cell membrane</keyword>
<dbReference type="STRING" id="1203610.HMPREF1536_04035"/>
<evidence type="ECO:0000256" key="9">
    <source>
        <dbReference type="ARBA" id="ARBA00023136"/>
    </source>
</evidence>
<dbReference type="EMBL" id="AQHW01000020">
    <property type="protein sequence ID" value="KKB50499.1"/>
    <property type="molecule type" value="Genomic_DNA"/>
</dbReference>
<evidence type="ECO:0000256" key="4">
    <source>
        <dbReference type="ARBA" id="ARBA00022475"/>
    </source>
</evidence>
<keyword evidence="9" id="KW-0472">Membrane</keyword>
<feature type="chain" id="PRO_5002488740" evidence="10">
    <location>
        <begin position="24"/>
        <end position="541"/>
    </location>
</feature>
<comment type="subcellular location">
    <subcellularLocation>
        <location evidence="1">Cell inner membrane</location>
        <topology evidence="1">Single-pass membrane protein</topology>
        <orientation evidence="1">Periplasmic side</orientation>
    </subcellularLocation>
</comment>
<keyword evidence="8" id="KW-1133">Transmembrane helix</keyword>
<keyword evidence="6" id="KW-0812">Transmembrane</keyword>
<evidence type="ECO:0000256" key="7">
    <source>
        <dbReference type="ARBA" id="ARBA00022927"/>
    </source>
</evidence>
<dbReference type="PATRIC" id="fig|1203610.3.peg.4112"/>
<sequence length="541" mass="61668">MKTAPLFVLLLTALLCGFSGAAAQQNSLTEEQLHLRQEVKPYLDSLIIEEPKPGDKELSQFRLEAIFPAKTFTRFGTNEGKFTAFTPDNPKLKGIVTEPIPLLGGARISIIYSFADDFENKVLIDWKYRFESVKVEKSPEKGMARQSLYLTLLNGLRFSKVKVGLMDVVILPPDNEGKNINNLPSLGYRSMSFSRMEGDQYMLSYLLKTSEGVYSPIAREEGSDRTFPEYTGGSAAQFRFIRQNMEYPEEAIRKQVSGTVLVSCTVEPDGSVTNPHIFLGSEPLLNDEAIRLVALTSGKWIPATRNGENIADEKVIPVPFRLEDATGENNIIFESKKPEKKWPIKKILFFGAIGVALILYLRRKFNKGTETGRPDPSLRPVALVNNDKMVIVAGVSEEQMDVMLCTFADIYNSRDYDAIIRMHPINNQVFALTFPYDMKWEIFTELIDHLIYFDESEQKAQTKAWLTLPEQCEPVAGEHGMLSIKEDDENYDLIRITTQYNRGWKVDYETERLVETEVFEEYVKPPFPYYEIIQKPFKEID</sequence>
<dbReference type="InterPro" id="IPR051045">
    <property type="entry name" value="TonB-dependent_transducer"/>
</dbReference>
<evidence type="ECO:0000259" key="11">
    <source>
        <dbReference type="PROSITE" id="PS52015"/>
    </source>
</evidence>
<feature type="signal peptide" evidence="10">
    <location>
        <begin position="1"/>
        <end position="23"/>
    </location>
</feature>
<evidence type="ECO:0000256" key="6">
    <source>
        <dbReference type="ARBA" id="ARBA00022692"/>
    </source>
</evidence>
<evidence type="ECO:0000256" key="8">
    <source>
        <dbReference type="ARBA" id="ARBA00022989"/>
    </source>
</evidence>
<dbReference type="GO" id="GO:0098797">
    <property type="term" value="C:plasma membrane protein complex"/>
    <property type="evidence" value="ECO:0007669"/>
    <property type="project" value="TreeGrafter"/>
</dbReference>
<dbReference type="GO" id="GO:0015031">
    <property type="term" value="P:protein transport"/>
    <property type="evidence" value="ECO:0007669"/>
    <property type="project" value="UniProtKB-KW"/>
</dbReference>
<dbReference type="GO" id="GO:0031992">
    <property type="term" value="F:energy transducer activity"/>
    <property type="evidence" value="ECO:0007669"/>
    <property type="project" value="TreeGrafter"/>
</dbReference>
<gene>
    <name evidence="12" type="ORF">HMPREF1536_04035</name>
</gene>
<proteinExistence type="inferred from homology"/>
<keyword evidence="7" id="KW-0653">Protein transport</keyword>
<protein>
    <submittedName>
        <fullName evidence="12">TonB family domain-containing protein</fullName>
    </submittedName>
</protein>
<keyword evidence="13" id="KW-1185">Reference proteome</keyword>
<dbReference type="SUPFAM" id="SSF74653">
    <property type="entry name" value="TolA/TonB C-terminal domain"/>
    <property type="match status" value="1"/>
</dbReference>
<dbReference type="AlphaFoldDB" id="A0A0F5IY28"/>
<evidence type="ECO:0000256" key="5">
    <source>
        <dbReference type="ARBA" id="ARBA00022519"/>
    </source>
</evidence>
<dbReference type="PANTHER" id="PTHR33446">
    <property type="entry name" value="PROTEIN TONB-RELATED"/>
    <property type="match status" value="1"/>
</dbReference>
<feature type="domain" description="TonB C-terminal" evidence="11">
    <location>
        <begin position="232"/>
        <end position="329"/>
    </location>
</feature>
<keyword evidence="3" id="KW-0813">Transport</keyword>
<evidence type="ECO:0000256" key="1">
    <source>
        <dbReference type="ARBA" id="ARBA00004383"/>
    </source>
</evidence>
<name>A0A0F5IY28_9BACT</name>
<dbReference type="InterPro" id="IPR037682">
    <property type="entry name" value="TonB_C"/>
</dbReference>
<dbReference type="PROSITE" id="PS52015">
    <property type="entry name" value="TONB_CTD"/>
    <property type="match status" value="1"/>
</dbReference>
<evidence type="ECO:0000313" key="12">
    <source>
        <dbReference type="EMBL" id="KKB50499.1"/>
    </source>
</evidence>
<comment type="similarity">
    <text evidence="2">Belongs to the TonB family.</text>
</comment>
<evidence type="ECO:0000256" key="10">
    <source>
        <dbReference type="SAM" id="SignalP"/>
    </source>
</evidence>
<dbReference type="Pfam" id="PF03544">
    <property type="entry name" value="TonB_C"/>
    <property type="match status" value="1"/>
</dbReference>
<dbReference type="InterPro" id="IPR006260">
    <property type="entry name" value="TonB/TolA_C"/>
</dbReference>
<dbReference type="HOGENOM" id="CLU_503294_0_0_10"/>
<dbReference type="Gene3D" id="3.30.1150.10">
    <property type="match status" value="1"/>
</dbReference>
<keyword evidence="5" id="KW-0997">Cell inner membrane</keyword>
<dbReference type="RefSeq" id="WP_028729433.1">
    <property type="nucleotide sequence ID" value="NZ_KE386763.1"/>
</dbReference>
<organism evidence="12 13">
    <name type="scientific">Parabacteroides gordonii MS-1 = DSM 23371</name>
    <dbReference type="NCBI Taxonomy" id="1203610"/>
    <lineage>
        <taxon>Bacteria</taxon>
        <taxon>Pseudomonadati</taxon>
        <taxon>Bacteroidota</taxon>
        <taxon>Bacteroidia</taxon>
        <taxon>Bacteroidales</taxon>
        <taxon>Tannerellaceae</taxon>
        <taxon>Parabacteroides</taxon>
    </lineage>
</organism>
<accession>A0A0F5IY28</accession>
<comment type="caution">
    <text evidence="12">The sequence shown here is derived from an EMBL/GenBank/DDBJ whole genome shotgun (WGS) entry which is preliminary data.</text>
</comment>
<reference evidence="12 13" key="1">
    <citation type="submission" date="2013-04" db="EMBL/GenBank/DDBJ databases">
        <title>The Genome Sequence of Parabacteroides gordonii DSM 23371.</title>
        <authorList>
            <consortium name="The Broad Institute Genomics Platform"/>
            <person name="Earl A."/>
            <person name="Ward D."/>
            <person name="Feldgarden M."/>
            <person name="Gevers D."/>
            <person name="Martens E."/>
            <person name="Sakamoto M."/>
            <person name="Benno Y."/>
            <person name="Suzuki N."/>
            <person name="Matsunaga N."/>
            <person name="Koshihara K."/>
            <person name="Seki M."/>
            <person name="Komiya H."/>
            <person name="Walker B."/>
            <person name="Young S."/>
            <person name="Zeng Q."/>
            <person name="Gargeya S."/>
            <person name="Fitzgerald M."/>
            <person name="Haas B."/>
            <person name="Abouelleil A."/>
            <person name="Allen A.W."/>
            <person name="Alvarado L."/>
            <person name="Arachchi H.M."/>
            <person name="Berlin A.M."/>
            <person name="Chapman S.B."/>
            <person name="Gainer-Dewar J."/>
            <person name="Goldberg J."/>
            <person name="Griggs A."/>
            <person name="Gujja S."/>
            <person name="Hansen M."/>
            <person name="Howarth C."/>
            <person name="Imamovic A."/>
            <person name="Ireland A."/>
            <person name="Larimer J."/>
            <person name="McCowan C."/>
            <person name="Murphy C."/>
            <person name="Pearson M."/>
            <person name="Poon T.W."/>
            <person name="Priest M."/>
            <person name="Roberts A."/>
            <person name="Saif S."/>
            <person name="Shea T."/>
            <person name="Sisk P."/>
            <person name="Sykes S."/>
            <person name="Wortman J."/>
            <person name="Nusbaum C."/>
            <person name="Birren B."/>
        </authorList>
    </citation>
    <scope>NUCLEOTIDE SEQUENCE [LARGE SCALE GENOMIC DNA]</scope>
    <source>
        <strain evidence="12 13">MS-1</strain>
    </source>
</reference>
<evidence type="ECO:0000313" key="13">
    <source>
        <dbReference type="Proteomes" id="UP000033035"/>
    </source>
</evidence>